<feature type="region of interest" description="Disordered" evidence="1">
    <location>
        <begin position="91"/>
        <end position="145"/>
    </location>
</feature>
<dbReference type="AlphaFoldDB" id="A0A0P1ER06"/>
<dbReference type="EMBL" id="CYPW01000024">
    <property type="protein sequence ID" value="CUH52926.1"/>
    <property type="molecule type" value="Genomic_DNA"/>
</dbReference>
<accession>A0A0P1ER06</accession>
<dbReference type="RefSeq" id="WP_058240108.1">
    <property type="nucleotide sequence ID" value="NZ_CYPW01000024.1"/>
</dbReference>
<name>A0A0P1ER06_9RHOB</name>
<dbReference type="STRING" id="321267.SHM7688_02373"/>
<evidence type="ECO:0008006" key="4">
    <source>
        <dbReference type="Google" id="ProtNLM"/>
    </source>
</evidence>
<protein>
    <recommendedName>
        <fullName evidence="4">DUF4177 domain-containing protein</fullName>
    </recommendedName>
</protein>
<organism evidence="2 3">
    <name type="scientific">Shimia marina</name>
    <dbReference type="NCBI Taxonomy" id="321267"/>
    <lineage>
        <taxon>Bacteria</taxon>
        <taxon>Pseudomonadati</taxon>
        <taxon>Pseudomonadota</taxon>
        <taxon>Alphaproteobacteria</taxon>
        <taxon>Rhodobacterales</taxon>
        <taxon>Roseobacteraceae</taxon>
    </lineage>
</organism>
<keyword evidence="3" id="KW-1185">Reference proteome</keyword>
<evidence type="ECO:0000313" key="2">
    <source>
        <dbReference type="EMBL" id="CUH52926.1"/>
    </source>
</evidence>
<evidence type="ECO:0000313" key="3">
    <source>
        <dbReference type="Proteomes" id="UP000054823"/>
    </source>
</evidence>
<sequence>MTFEYKVIPSPTRGLKAKGVKGPDGRFAHALEHQMNMLAAEGWEFVRAETLPNEERSGLTGSATTYRSVLVFRRNKTDEVAVFHPERIPATSRAVPATPPVVTPEADMPVSDQEADAPAANDEYEEMSEEVSATEVSVSPPSDRP</sequence>
<feature type="compositionally biased region" description="Low complexity" evidence="1">
    <location>
        <begin position="130"/>
        <end position="139"/>
    </location>
</feature>
<dbReference type="Proteomes" id="UP000054823">
    <property type="component" value="Unassembled WGS sequence"/>
</dbReference>
<proteinExistence type="predicted"/>
<gene>
    <name evidence="2" type="ORF">SHM7688_02373</name>
</gene>
<reference evidence="2 3" key="1">
    <citation type="submission" date="2015-09" db="EMBL/GenBank/DDBJ databases">
        <authorList>
            <consortium name="Swine Surveillance"/>
        </authorList>
    </citation>
    <scope>NUCLEOTIDE SEQUENCE [LARGE SCALE GENOMIC DNA]</scope>
    <source>
        <strain evidence="2 3">CECT 7688</strain>
    </source>
</reference>
<evidence type="ECO:0000256" key="1">
    <source>
        <dbReference type="SAM" id="MobiDB-lite"/>
    </source>
</evidence>